<dbReference type="OrthoDB" id="1242806at2"/>
<proteinExistence type="predicted"/>
<dbReference type="Pfam" id="PF00182">
    <property type="entry name" value="Glyco_hydro_19"/>
    <property type="match status" value="1"/>
</dbReference>
<dbReference type="InterPro" id="IPR000726">
    <property type="entry name" value="Glyco_hydro_19_cat"/>
</dbReference>
<reference evidence="3 4" key="1">
    <citation type="journal article" date="2015" name="Stand. Genomic Sci.">
        <title>Genomic Encyclopedia of Bacterial and Archaeal Type Strains, Phase III: the genomes of soil and plant-associated and newly described type strains.</title>
        <authorList>
            <person name="Whitman W.B."/>
            <person name="Woyke T."/>
            <person name="Klenk H.P."/>
            <person name="Zhou Y."/>
            <person name="Lilburn T.G."/>
            <person name="Beck B.J."/>
            <person name="De Vos P."/>
            <person name="Vandamme P."/>
            <person name="Eisen J.A."/>
            <person name="Garrity G."/>
            <person name="Hugenholtz P."/>
            <person name="Kyrpides N.C."/>
        </authorList>
    </citation>
    <scope>NUCLEOTIDE SEQUENCE [LARGE SCALE GENOMIC DNA]</scope>
    <source>
        <strain evidence="3 4">CGMCC 1.10821</strain>
    </source>
</reference>
<evidence type="ECO:0000256" key="1">
    <source>
        <dbReference type="SAM" id="MobiDB-lite"/>
    </source>
</evidence>
<gene>
    <name evidence="3" type="ORF">IP90_00806</name>
</gene>
<name>A0A562LAI8_9GAMM</name>
<dbReference type="GO" id="GO:0016998">
    <property type="term" value="P:cell wall macromolecule catabolic process"/>
    <property type="evidence" value="ECO:0007669"/>
    <property type="project" value="InterPro"/>
</dbReference>
<dbReference type="GO" id="GO:0004568">
    <property type="term" value="F:chitinase activity"/>
    <property type="evidence" value="ECO:0007669"/>
    <property type="project" value="InterPro"/>
</dbReference>
<dbReference type="AlphaFoldDB" id="A0A562LAI8"/>
<keyword evidence="4" id="KW-1185">Reference proteome</keyword>
<organism evidence="3 4">
    <name type="scientific">Luteimonas cucumeris</name>
    <dbReference type="NCBI Taxonomy" id="985012"/>
    <lineage>
        <taxon>Bacteria</taxon>
        <taxon>Pseudomonadati</taxon>
        <taxon>Pseudomonadota</taxon>
        <taxon>Gammaproteobacteria</taxon>
        <taxon>Lysobacterales</taxon>
        <taxon>Lysobacteraceae</taxon>
        <taxon>Luteimonas</taxon>
    </lineage>
</organism>
<dbReference type="SUPFAM" id="SSF53955">
    <property type="entry name" value="Lysozyme-like"/>
    <property type="match status" value="1"/>
</dbReference>
<protein>
    <submittedName>
        <fullName evidence="3">Putative chitinase</fullName>
    </submittedName>
</protein>
<feature type="compositionally biased region" description="Basic and acidic residues" evidence="1">
    <location>
        <begin position="1"/>
        <end position="13"/>
    </location>
</feature>
<evidence type="ECO:0000313" key="4">
    <source>
        <dbReference type="Proteomes" id="UP000315167"/>
    </source>
</evidence>
<evidence type="ECO:0000259" key="2">
    <source>
        <dbReference type="Pfam" id="PF00182"/>
    </source>
</evidence>
<feature type="region of interest" description="Disordered" evidence="1">
    <location>
        <begin position="1"/>
        <end position="31"/>
    </location>
</feature>
<dbReference type="RefSeq" id="WP_144898349.1">
    <property type="nucleotide sequence ID" value="NZ_VLKN01000002.1"/>
</dbReference>
<dbReference type="EMBL" id="VLKN01000002">
    <property type="protein sequence ID" value="TWI04673.1"/>
    <property type="molecule type" value="Genomic_DNA"/>
</dbReference>
<dbReference type="GO" id="GO:0006032">
    <property type="term" value="P:chitin catabolic process"/>
    <property type="evidence" value="ECO:0007669"/>
    <property type="project" value="InterPro"/>
</dbReference>
<dbReference type="Gene3D" id="1.10.530.10">
    <property type="match status" value="1"/>
</dbReference>
<feature type="compositionally biased region" description="Basic and acidic residues" evidence="1">
    <location>
        <begin position="21"/>
        <end position="31"/>
    </location>
</feature>
<comment type="caution">
    <text evidence="3">The sequence shown here is derived from an EMBL/GenBank/DDBJ whole genome shotgun (WGS) entry which is preliminary data.</text>
</comment>
<evidence type="ECO:0000313" key="3">
    <source>
        <dbReference type="EMBL" id="TWI04673.1"/>
    </source>
</evidence>
<dbReference type="InterPro" id="IPR023346">
    <property type="entry name" value="Lysozyme-like_dom_sf"/>
</dbReference>
<feature type="domain" description="Glycoside hydrolase family 19 catalytic" evidence="2">
    <location>
        <begin position="719"/>
        <end position="850"/>
    </location>
</feature>
<dbReference type="Proteomes" id="UP000315167">
    <property type="component" value="Unassembled WGS sequence"/>
</dbReference>
<feature type="region of interest" description="Disordered" evidence="1">
    <location>
        <begin position="126"/>
        <end position="155"/>
    </location>
</feature>
<sequence length="908" mass="100845">MADESPKTPEPIRKWAYPFKRRGDPKSKDAKAAEVTDPSIYFEALATAEDGFYPIGANGLWHGGIHFGSQTGNVLAQDEGVRCIADGEVIAYRIDSAYPQVEYECGKAIYSKGFVLVKHRLQLPPAPKKTATDAKAGDKTAASQPATPDSRQSAEEPTLTFFSLYMHLLDWTGHEAGKALARPAFWNDSEKRVVDKKAVDKNPYAQPATEEKGIRIRQGNSSKTPAIGWLPPGARITLEPGTGAWRKIASVDSEAMQADPVHAALADAPLGWVYTKELDVAQGEPKTKDSVHVLDKPAPIKAGDLIGYLGQYQRYVDTSAMACKDRPLLHVEIFSGDDVQSFIDKSRARGKELDARQKTLLVLDKGTRLVLPAEPDQTIAAGTDVKLSSDSPKSGDWAKVQQLATTPAPTKKNPNAVKQTPTGEALWVQRTVLGVNGQRASTAGELQAWKQFPLQSGGANGPQATYLRVAAIKTLKRTATDDKGVRWWEIDVDTPDANGNTLGWACETGHLQSPWEWPGFEIVSETAVLTDLHGKQIINQRLDTSADKDDFKAKAERAKEGALFQKLYDVIDADKKDGLTTDELRAALKKPWLAQTISRVIARYESEWGGDMCKWDELDPHMGDKANDWAKEKGRIRELQWWNELKGKKGLPEAATMLHMHPIAVIANFNSPSGCCELTTSNFRDIFGDRKIFNHKNMPTDGDSYDANIDKFVDLMNSAFTKYGFENCLHKQHFLAQCYHESDHFNTTIEYASGSDYDISNYPESYCTVGNPEYNKKKCRRRKQILAEGNTSVGDGPTYKGKGIIQLTWKGTYQKYEDYSGTKVVSDPMLVSSDLTTVIDSAFWFWTKFKGENINAKTDRYYAELSGTLSDEALHDEVVKRITKVVNGGDRGLSERQTLFKRIREKLK</sequence>
<accession>A0A562LAI8</accession>